<evidence type="ECO:0000313" key="1">
    <source>
        <dbReference type="EMBL" id="KKK66346.1"/>
    </source>
</evidence>
<accession>A0A0F9A2C7</accession>
<dbReference type="EMBL" id="LAZR01060121">
    <property type="protein sequence ID" value="KKK66346.1"/>
    <property type="molecule type" value="Genomic_DNA"/>
</dbReference>
<reference evidence="1" key="1">
    <citation type="journal article" date="2015" name="Nature">
        <title>Complex archaea that bridge the gap between prokaryotes and eukaryotes.</title>
        <authorList>
            <person name="Spang A."/>
            <person name="Saw J.H."/>
            <person name="Jorgensen S.L."/>
            <person name="Zaremba-Niedzwiedzka K."/>
            <person name="Martijn J."/>
            <person name="Lind A.E."/>
            <person name="van Eijk R."/>
            <person name="Schleper C."/>
            <person name="Guy L."/>
            <person name="Ettema T.J."/>
        </authorList>
    </citation>
    <scope>NUCLEOTIDE SEQUENCE</scope>
</reference>
<evidence type="ECO:0008006" key="2">
    <source>
        <dbReference type="Google" id="ProtNLM"/>
    </source>
</evidence>
<organism evidence="1">
    <name type="scientific">marine sediment metagenome</name>
    <dbReference type="NCBI Taxonomy" id="412755"/>
    <lineage>
        <taxon>unclassified sequences</taxon>
        <taxon>metagenomes</taxon>
        <taxon>ecological metagenomes</taxon>
    </lineage>
</organism>
<feature type="non-terminal residue" evidence="1">
    <location>
        <position position="1"/>
    </location>
</feature>
<name>A0A0F9A2C7_9ZZZZ</name>
<dbReference type="AlphaFoldDB" id="A0A0F9A2C7"/>
<dbReference type="GO" id="GO:0016020">
    <property type="term" value="C:membrane"/>
    <property type="evidence" value="ECO:0007669"/>
    <property type="project" value="InterPro"/>
</dbReference>
<gene>
    <name evidence="1" type="ORF">LCGC14_2965040</name>
</gene>
<comment type="caution">
    <text evidence="1">The sequence shown here is derived from an EMBL/GenBank/DDBJ whole genome shotgun (WGS) entry which is preliminary data.</text>
</comment>
<dbReference type="InterPro" id="IPR011066">
    <property type="entry name" value="MscS_channel_C_sf"/>
</dbReference>
<proteinExistence type="predicted"/>
<sequence length="49" mass="5789">ESETMLRQVRSDIRFSIYKVFAEHNVTISFPQRDLHIDGEIALTRRALK</sequence>
<dbReference type="SUPFAM" id="SSF82689">
    <property type="entry name" value="Mechanosensitive channel protein MscS (YggB), C-terminal domain"/>
    <property type="match status" value="1"/>
</dbReference>
<protein>
    <recommendedName>
        <fullName evidence="2">Mechanosensitive ion channel family protein</fullName>
    </recommendedName>
</protein>